<dbReference type="EMBL" id="JADIXZ010000006">
    <property type="protein sequence ID" value="MBK6301966.1"/>
    <property type="molecule type" value="Genomic_DNA"/>
</dbReference>
<dbReference type="AlphaFoldDB" id="A0A934X694"/>
<proteinExistence type="predicted"/>
<dbReference type="Proteomes" id="UP000886632">
    <property type="component" value="Unassembled WGS sequence"/>
</dbReference>
<dbReference type="Proteomes" id="UP000726105">
    <property type="component" value="Unassembled WGS sequence"/>
</dbReference>
<gene>
    <name evidence="3" type="ORF">IPF40_13320</name>
    <name evidence="4" type="ORF">IPI13_16195</name>
    <name evidence="5" type="ORF">IPP00_11730</name>
</gene>
<evidence type="ECO:0000313" key="7">
    <source>
        <dbReference type="Proteomes" id="UP000726105"/>
    </source>
</evidence>
<name>A0A934X694_9MICO</name>
<reference evidence="6 7" key="1">
    <citation type="submission" date="2020-10" db="EMBL/GenBank/DDBJ databases">
        <title>Connecting structure to function with the recovery of over 1000 high-quality activated sludge metagenome-assembled genomes encoding full-length rRNA genes using long-read sequencing.</title>
        <authorList>
            <person name="Singleton C.M."/>
            <person name="Petriglieri F."/>
            <person name="Kristensen J.M."/>
            <person name="Kirkegaard R.H."/>
            <person name="Michaelsen T.Y."/>
            <person name="Andersen M.H."/>
            <person name="Karst S.M."/>
            <person name="Dueholm M.S."/>
            <person name="Nielsen P.H."/>
            <person name="Albertsen M."/>
        </authorList>
    </citation>
    <scope>NUCLEOTIDE SEQUENCE [LARGE SCALE GENOMIC DNA]</scope>
    <source>
        <strain evidence="3">AalE_18-Q3-R2-46_BAT3C.188</strain>
        <strain evidence="4">Ega_18-Q3-R5-49_MAXAC.001</strain>
        <strain evidence="5">Ribe_18-Q3-R11-54_MAXAC.001</strain>
    </source>
</reference>
<organism evidence="3 6">
    <name type="scientific">Candidatus Phosphoribacter hodrii</name>
    <dbReference type="NCBI Taxonomy" id="2953743"/>
    <lineage>
        <taxon>Bacteria</taxon>
        <taxon>Bacillati</taxon>
        <taxon>Actinomycetota</taxon>
        <taxon>Actinomycetes</taxon>
        <taxon>Micrococcales</taxon>
        <taxon>Dermatophilaceae</taxon>
        <taxon>Candidatus Phosphoribacter</taxon>
    </lineage>
</organism>
<evidence type="ECO:0000313" key="5">
    <source>
        <dbReference type="EMBL" id="MBL0004620.1"/>
    </source>
</evidence>
<comment type="caution">
    <text evidence="3">The sequence shown here is derived from an EMBL/GenBank/DDBJ whole genome shotgun (WGS) entry which is preliminary data.</text>
</comment>
<dbReference type="Pfam" id="PF18726">
    <property type="entry name" value="HEPN_SAV_6107"/>
    <property type="match status" value="1"/>
</dbReference>
<evidence type="ECO:0000256" key="1">
    <source>
        <dbReference type="SAM" id="MobiDB-lite"/>
    </source>
</evidence>
<feature type="domain" description="SAV-6107-like HEPN" evidence="2">
    <location>
        <begin position="43"/>
        <end position="138"/>
    </location>
</feature>
<accession>A0A934X694</accession>
<dbReference type="InterPro" id="IPR040891">
    <property type="entry name" value="HEPN_SAV_6107"/>
</dbReference>
<evidence type="ECO:0000313" key="3">
    <source>
        <dbReference type="EMBL" id="MBK6301966.1"/>
    </source>
</evidence>
<feature type="compositionally biased region" description="Pro residues" evidence="1">
    <location>
        <begin position="7"/>
        <end position="17"/>
    </location>
</feature>
<dbReference type="Proteomes" id="UP000718281">
    <property type="component" value="Unassembled WGS sequence"/>
</dbReference>
<sequence>MSAAPSHPYPATPSPPLRPRRHVPPSATVMELLDRAQASLLYASQADQVGERYVLAHLAGLRAAAAVLAARTTPARSSRPRSVWEVLPTLAPELTEWAVFFAASARQRAAVERGDRVLPAREADDLVRQAEAFIEVVQDALGVPRTFVRPDYLAPVTPLARHAGR</sequence>
<feature type="region of interest" description="Disordered" evidence="1">
    <location>
        <begin position="1"/>
        <end position="23"/>
    </location>
</feature>
<evidence type="ECO:0000259" key="2">
    <source>
        <dbReference type="Pfam" id="PF18726"/>
    </source>
</evidence>
<evidence type="ECO:0000313" key="6">
    <source>
        <dbReference type="Proteomes" id="UP000718281"/>
    </source>
</evidence>
<dbReference type="EMBL" id="JADKGK010000020">
    <property type="protein sequence ID" value="MBL0004620.1"/>
    <property type="molecule type" value="Genomic_DNA"/>
</dbReference>
<protein>
    <recommendedName>
        <fullName evidence="2">SAV-6107-like HEPN domain-containing protein</fullName>
    </recommendedName>
</protein>
<dbReference type="EMBL" id="JADJIB010000010">
    <property type="protein sequence ID" value="MBK7274621.1"/>
    <property type="molecule type" value="Genomic_DNA"/>
</dbReference>
<evidence type="ECO:0000313" key="4">
    <source>
        <dbReference type="EMBL" id="MBK7274621.1"/>
    </source>
</evidence>